<keyword evidence="3" id="KW-1185">Reference proteome</keyword>
<gene>
    <name evidence="2" type="ORF">ESZ50_06165</name>
</gene>
<dbReference type="Proteomes" id="UP000371977">
    <property type="component" value="Unassembled WGS sequence"/>
</dbReference>
<evidence type="ECO:0000256" key="1">
    <source>
        <dbReference type="SAM" id="Phobius"/>
    </source>
</evidence>
<sequence>MLGKNRHQTILQKNSNHLTRLLADLQNNAVQTQVNRHVETATWRFIAFVSFIILSAGVRQIDLLIIMTLVVVITIALHSISFINMFIRRFLPLFVLGSIFIIPAFFMLNITFAERFLLRLAVNLALLVLFQLTTPLTEVLQIVHELGLSDELVITINIALITITSSATELLKLLEVRKIRTIQRSSGTFKDTVLILGPLLGRIQATSQAHANGLRLRHMLITKRHFKVRYLFPICLACFIVLFI</sequence>
<protein>
    <recommendedName>
        <fullName evidence="4">Energy-coupling factor transporter transmembrane protein EcfT</fullName>
    </recommendedName>
</protein>
<dbReference type="RefSeq" id="WP_148622703.1">
    <property type="nucleotide sequence ID" value="NZ_SDGZ01000014.1"/>
</dbReference>
<reference evidence="2 3" key="1">
    <citation type="submission" date="2019-01" db="EMBL/GenBank/DDBJ databases">
        <title>Weissella sp. nov., a novel lactic acid bacterium isolated from animal feces.</title>
        <authorList>
            <person name="Wang L.-T."/>
        </authorList>
    </citation>
    <scope>NUCLEOTIDE SEQUENCE [LARGE SCALE GENOMIC DNA]</scope>
    <source>
        <strain evidence="2 3">8H-2</strain>
    </source>
</reference>
<evidence type="ECO:0000313" key="3">
    <source>
        <dbReference type="Proteomes" id="UP000371977"/>
    </source>
</evidence>
<feature type="transmembrane region" description="Helical" evidence="1">
    <location>
        <begin position="116"/>
        <end position="132"/>
    </location>
</feature>
<feature type="transmembrane region" description="Helical" evidence="1">
    <location>
        <begin position="152"/>
        <end position="174"/>
    </location>
</feature>
<keyword evidence="1" id="KW-1133">Transmembrane helix</keyword>
<keyword evidence="1" id="KW-0812">Transmembrane</keyword>
<comment type="caution">
    <text evidence="2">The sequence shown here is derived from an EMBL/GenBank/DDBJ whole genome shotgun (WGS) entry which is preliminary data.</text>
</comment>
<dbReference type="AlphaFoldDB" id="A0A6C2C7R5"/>
<dbReference type="EMBL" id="SDGZ01000014">
    <property type="protein sequence ID" value="TYC49712.1"/>
    <property type="molecule type" value="Genomic_DNA"/>
</dbReference>
<evidence type="ECO:0008006" key="4">
    <source>
        <dbReference type="Google" id="ProtNLM"/>
    </source>
</evidence>
<keyword evidence="1" id="KW-0472">Membrane</keyword>
<feature type="transmembrane region" description="Helical" evidence="1">
    <location>
        <begin position="41"/>
        <end position="58"/>
    </location>
</feature>
<organism evidence="2 3">
    <name type="scientific">Weissella muntiaci</name>
    <dbReference type="NCBI Taxonomy" id="2508881"/>
    <lineage>
        <taxon>Bacteria</taxon>
        <taxon>Bacillati</taxon>
        <taxon>Bacillota</taxon>
        <taxon>Bacilli</taxon>
        <taxon>Lactobacillales</taxon>
        <taxon>Lactobacillaceae</taxon>
        <taxon>Weissella</taxon>
    </lineage>
</organism>
<proteinExistence type="predicted"/>
<accession>A0A6C2C7R5</accession>
<feature type="transmembrane region" description="Helical" evidence="1">
    <location>
        <begin position="90"/>
        <end position="109"/>
    </location>
</feature>
<name>A0A6C2C7R5_9LACO</name>
<feature type="transmembrane region" description="Helical" evidence="1">
    <location>
        <begin position="63"/>
        <end position="84"/>
    </location>
</feature>
<evidence type="ECO:0000313" key="2">
    <source>
        <dbReference type="EMBL" id="TYC49712.1"/>
    </source>
</evidence>
<feature type="transmembrane region" description="Helical" evidence="1">
    <location>
        <begin position="226"/>
        <end position="243"/>
    </location>
</feature>